<evidence type="ECO:0000256" key="6">
    <source>
        <dbReference type="RuleBase" id="RU363032"/>
    </source>
</evidence>
<evidence type="ECO:0000256" key="2">
    <source>
        <dbReference type="ARBA" id="ARBA00022448"/>
    </source>
</evidence>
<keyword evidence="4 6" id="KW-1133">Transmembrane helix</keyword>
<protein>
    <submittedName>
        <fullName evidence="7">ABC transporter permease</fullName>
    </submittedName>
</protein>
<dbReference type="RefSeq" id="WP_085019059.1">
    <property type="nucleotide sequence ID" value="NZ_BMHD01000002.1"/>
</dbReference>
<reference evidence="7 8" key="1">
    <citation type="submission" date="2017-04" db="EMBL/GenBank/DDBJ databases">
        <authorList>
            <person name="Afonso C.L."/>
            <person name="Miller P.J."/>
            <person name="Scott M.A."/>
            <person name="Spackman E."/>
            <person name="Goraichik I."/>
            <person name="Dimitrov K.M."/>
            <person name="Suarez D.L."/>
            <person name="Swayne D.E."/>
        </authorList>
    </citation>
    <scope>NUCLEOTIDE SEQUENCE [LARGE SCALE GENOMIC DNA]</scope>
    <source>
        <strain evidence="8">XA(T)</strain>
    </source>
</reference>
<dbReference type="GO" id="GO:0055085">
    <property type="term" value="P:transmembrane transport"/>
    <property type="evidence" value="ECO:0007669"/>
    <property type="project" value="InterPro"/>
</dbReference>
<dbReference type="STRING" id="1619308.B5808_06615"/>
<dbReference type="SUPFAM" id="SSF161098">
    <property type="entry name" value="MetI-like"/>
    <property type="match status" value="1"/>
</dbReference>
<evidence type="ECO:0000256" key="3">
    <source>
        <dbReference type="ARBA" id="ARBA00022692"/>
    </source>
</evidence>
<proteinExistence type="inferred from homology"/>
<dbReference type="InterPro" id="IPR000515">
    <property type="entry name" value="MetI-like"/>
</dbReference>
<organism evidence="7 8">
    <name type="scientific">Cnuibacter physcomitrellae</name>
    <dbReference type="NCBI Taxonomy" id="1619308"/>
    <lineage>
        <taxon>Bacteria</taxon>
        <taxon>Bacillati</taxon>
        <taxon>Actinomycetota</taxon>
        <taxon>Actinomycetes</taxon>
        <taxon>Micrococcales</taxon>
        <taxon>Microbacteriaceae</taxon>
        <taxon>Cnuibacter</taxon>
    </lineage>
</organism>
<evidence type="ECO:0000256" key="5">
    <source>
        <dbReference type="ARBA" id="ARBA00023136"/>
    </source>
</evidence>
<sequence>MNWVFSNVELILSLTATHAVLSAIPIVLSFVFSVPLGWLANRFRLTRGVLLTVGGLLYTIPSLPLFIFLPALTGTQITDPINVEIGLTIYGVALLLRTTADGLRGIDPDILQSASAMGYSGAQRFFRVEFPLAGPVLLSGLRVVSVSTVSLLTIGSAVGVTSLGYLFINGFQRNIPAEVLTGIVMVLVIALVFDGILVLLGRLLMPWTRRDRIAKARSRRQATALTAEGASA</sequence>
<keyword evidence="5 6" id="KW-0472">Membrane</keyword>
<feature type="transmembrane region" description="Helical" evidence="6">
    <location>
        <begin position="180"/>
        <end position="205"/>
    </location>
</feature>
<comment type="subcellular location">
    <subcellularLocation>
        <location evidence="6">Cell membrane</location>
        <topology evidence="6">Multi-pass membrane protein</topology>
    </subcellularLocation>
    <subcellularLocation>
        <location evidence="1">Membrane</location>
        <topology evidence="1">Multi-pass membrane protein</topology>
    </subcellularLocation>
</comment>
<dbReference type="PROSITE" id="PS50928">
    <property type="entry name" value="ABC_TM1"/>
    <property type="match status" value="1"/>
</dbReference>
<keyword evidence="3 6" id="KW-0812">Transmembrane</keyword>
<keyword evidence="8" id="KW-1185">Reference proteome</keyword>
<comment type="similarity">
    <text evidence="6">Belongs to the binding-protein-dependent transport system permease family.</text>
</comment>
<dbReference type="Gene3D" id="1.10.3720.10">
    <property type="entry name" value="MetI-like"/>
    <property type="match status" value="1"/>
</dbReference>
<dbReference type="Proteomes" id="UP000192775">
    <property type="component" value="Chromosome"/>
</dbReference>
<dbReference type="Pfam" id="PF00528">
    <property type="entry name" value="BPD_transp_1"/>
    <property type="match status" value="1"/>
</dbReference>
<dbReference type="CDD" id="cd06261">
    <property type="entry name" value="TM_PBP2"/>
    <property type="match status" value="1"/>
</dbReference>
<dbReference type="PANTHER" id="PTHR30177:SF4">
    <property type="entry name" value="OSMOPROTECTANT IMPORT PERMEASE PROTEIN OSMW"/>
    <property type="match status" value="1"/>
</dbReference>
<dbReference type="PANTHER" id="PTHR30177">
    <property type="entry name" value="GLYCINE BETAINE/L-PROLINE TRANSPORT SYSTEM PERMEASE PROTEIN PROW"/>
    <property type="match status" value="1"/>
</dbReference>
<dbReference type="InterPro" id="IPR035906">
    <property type="entry name" value="MetI-like_sf"/>
</dbReference>
<dbReference type="KEGG" id="cphy:B5808_06615"/>
<name>A0A1X9LLV0_9MICO</name>
<feature type="transmembrane region" description="Helical" evidence="6">
    <location>
        <begin position="81"/>
        <end position="100"/>
    </location>
</feature>
<evidence type="ECO:0000256" key="4">
    <source>
        <dbReference type="ARBA" id="ARBA00022989"/>
    </source>
</evidence>
<dbReference type="GO" id="GO:0005886">
    <property type="term" value="C:plasma membrane"/>
    <property type="evidence" value="ECO:0007669"/>
    <property type="project" value="UniProtKB-SubCell"/>
</dbReference>
<keyword evidence="2 6" id="KW-0813">Transport</keyword>
<feature type="transmembrane region" description="Helical" evidence="6">
    <location>
        <begin position="149"/>
        <end position="168"/>
    </location>
</feature>
<accession>A0A1X9LLV0</accession>
<feature type="transmembrane region" description="Helical" evidence="6">
    <location>
        <begin position="20"/>
        <end position="41"/>
    </location>
</feature>
<evidence type="ECO:0000256" key="1">
    <source>
        <dbReference type="ARBA" id="ARBA00004141"/>
    </source>
</evidence>
<evidence type="ECO:0000313" key="8">
    <source>
        <dbReference type="Proteomes" id="UP000192775"/>
    </source>
</evidence>
<dbReference type="AlphaFoldDB" id="A0A1X9LLV0"/>
<dbReference type="InterPro" id="IPR051204">
    <property type="entry name" value="ABC_transp_perm/SBD"/>
</dbReference>
<dbReference type="GO" id="GO:0031460">
    <property type="term" value="P:glycine betaine transport"/>
    <property type="evidence" value="ECO:0007669"/>
    <property type="project" value="TreeGrafter"/>
</dbReference>
<dbReference type="EMBL" id="CP020715">
    <property type="protein sequence ID" value="ARJ04921.1"/>
    <property type="molecule type" value="Genomic_DNA"/>
</dbReference>
<gene>
    <name evidence="7" type="ORF">B5808_06615</name>
</gene>
<evidence type="ECO:0000313" key="7">
    <source>
        <dbReference type="EMBL" id="ARJ04921.1"/>
    </source>
</evidence>
<feature type="transmembrane region" description="Helical" evidence="6">
    <location>
        <begin position="48"/>
        <end position="69"/>
    </location>
</feature>